<dbReference type="Gene3D" id="3.40.50.720">
    <property type="entry name" value="NAD(P)-binding Rossmann-like Domain"/>
    <property type="match status" value="1"/>
</dbReference>
<proteinExistence type="predicted"/>
<protein>
    <submittedName>
        <fullName evidence="1">Oxidoreductase</fullName>
    </submittedName>
</protein>
<name>A0A8I2B4P7_PLESH</name>
<dbReference type="Proteomes" id="UP000664658">
    <property type="component" value="Unassembled WGS sequence"/>
</dbReference>
<accession>A0A8I2B4P7</accession>
<dbReference type="AlphaFoldDB" id="A0A8I2B4P7"/>
<organism evidence="1 2">
    <name type="scientific">Plesiomonas shigelloides</name>
    <name type="common">Aeromonas shigelloides</name>
    <dbReference type="NCBI Taxonomy" id="703"/>
    <lineage>
        <taxon>Bacteria</taxon>
        <taxon>Pseudomonadati</taxon>
        <taxon>Pseudomonadota</taxon>
        <taxon>Gammaproteobacteria</taxon>
        <taxon>Enterobacterales</taxon>
        <taxon>Enterobacteriaceae</taxon>
        <taxon>Plesiomonas</taxon>
    </lineage>
</organism>
<sequence length="120" mass="12979">IIERAALSEPGRTLNKQHWASAIDTVGGQMLANELEQTTHGGTVAACGLADSAGLTTTVMPFITQKVRLQGVDTVQATYAVRKQAWSRLATLMPESFYPQATQEITLDQGTEYAARLLDN</sequence>
<feature type="non-terminal residue" evidence="1">
    <location>
        <position position="1"/>
    </location>
</feature>
<evidence type="ECO:0000313" key="2">
    <source>
        <dbReference type="Proteomes" id="UP000664658"/>
    </source>
</evidence>
<reference evidence="1" key="1">
    <citation type="submission" date="2021-03" db="EMBL/GenBank/DDBJ databases">
        <title>Plesiomonas shigelloides zfcc0051, isolated from zebrafish feces.</title>
        <authorList>
            <person name="Vanderhoek Z."/>
            <person name="Gaulke C."/>
        </authorList>
    </citation>
    <scope>NUCLEOTIDE SEQUENCE</scope>
    <source>
        <strain evidence="1">Zfcc0051</strain>
    </source>
</reference>
<dbReference type="Gene3D" id="3.90.180.10">
    <property type="entry name" value="Medium-chain alcohol dehydrogenases, catalytic domain"/>
    <property type="match status" value="1"/>
</dbReference>
<dbReference type="SUPFAM" id="SSF51735">
    <property type="entry name" value="NAD(P)-binding Rossmann-fold domains"/>
    <property type="match status" value="1"/>
</dbReference>
<gene>
    <name evidence="1" type="ORF">J2R62_17475</name>
</gene>
<evidence type="ECO:0000313" key="1">
    <source>
        <dbReference type="EMBL" id="MBO1109946.1"/>
    </source>
</evidence>
<comment type="caution">
    <text evidence="1">The sequence shown here is derived from an EMBL/GenBank/DDBJ whole genome shotgun (WGS) entry which is preliminary data.</text>
</comment>
<dbReference type="EMBL" id="JAFNAA010000108">
    <property type="protein sequence ID" value="MBO1109946.1"/>
    <property type="molecule type" value="Genomic_DNA"/>
</dbReference>
<dbReference type="InterPro" id="IPR036291">
    <property type="entry name" value="NAD(P)-bd_dom_sf"/>
</dbReference>